<feature type="transmembrane region" description="Helical" evidence="6">
    <location>
        <begin position="159"/>
        <end position="178"/>
    </location>
</feature>
<keyword evidence="4 5" id="KW-0472">Membrane</keyword>
<evidence type="ECO:0000256" key="4">
    <source>
        <dbReference type="ARBA" id="ARBA00023136"/>
    </source>
</evidence>
<evidence type="ECO:0000256" key="2">
    <source>
        <dbReference type="ARBA" id="ARBA00022692"/>
    </source>
</evidence>
<evidence type="ECO:0000313" key="8">
    <source>
        <dbReference type="EMBL" id="PSC67686.1"/>
    </source>
</evidence>
<dbReference type="OrthoDB" id="10266980at2759"/>
<keyword evidence="9" id="KW-1185">Reference proteome</keyword>
<protein>
    <submittedName>
        <fullName evidence="8">DUF887-domain-containing</fullName>
    </submittedName>
</protein>
<evidence type="ECO:0000256" key="6">
    <source>
        <dbReference type="SAM" id="Phobius"/>
    </source>
</evidence>
<comment type="caution">
    <text evidence="8">The sequence shown here is derived from an EMBL/GenBank/DDBJ whole genome shotgun (WGS) entry which is preliminary data.</text>
</comment>
<reference evidence="8 9" key="1">
    <citation type="journal article" date="2018" name="Plant J.">
        <title>Genome sequences of Chlorella sorokiniana UTEX 1602 and Micractinium conductrix SAG 241.80: implications to maltose excretion by a green alga.</title>
        <authorList>
            <person name="Arriola M.B."/>
            <person name="Velmurugan N."/>
            <person name="Zhang Y."/>
            <person name="Plunkett M.H."/>
            <person name="Hondzo H."/>
            <person name="Barney B.M."/>
        </authorList>
    </citation>
    <scope>NUCLEOTIDE SEQUENCE [LARGE SCALE GENOMIC DNA]</scope>
    <source>
        <strain evidence="8 9">SAG 241.80</strain>
    </source>
</reference>
<dbReference type="Pfam" id="PF03798">
    <property type="entry name" value="TRAM_LAG1_CLN8"/>
    <property type="match status" value="1"/>
</dbReference>
<dbReference type="Proteomes" id="UP000239649">
    <property type="component" value="Unassembled WGS sequence"/>
</dbReference>
<organism evidence="8 9">
    <name type="scientific">Micractinium conductrix</name>
    <dbReference type="NCBI Taxonomy" id="554055"/>
    <lineage>
        <taxon>Eukaryota</taxon>
        <taxon>Viridiplantae</taxon>
        <taxon>Chlorophyta</taxon>
        <taxon>core chlorophytes</taxon>
        <taxon>Trebouxiophyceae</taxon>
        <taxon>Chlorellales</taxon>
        <taxon>Chlorellaceae</taxon>
        <taxon>Chlorella clade</taxon>
        <taxon>Micractinium</taxon>
    </lineage>
</organism>
<dbReference type="SMART" id="SM00724">
    <property type="entry name" value="TLC"/>
    <property type="match status" value="1"/>
</dbReference>
<keyword evidence="2 5" id="KW-0812">Transmembrane</keyword>
<name>A0A2P6V0R1_9CHLO</name>
<feature type="domain" description="TLC" evidence="7">
    <location>
        <begin position="25"/>
        <end position="236"/>
    </location>
</feature>
<dbReference type="PROSITE" id="PS50922">
    <property type="entry name" value="TLC"/>
    <property type="match status" value="1"/>
</dbReference>
<sequence length="242" mass="27304">MLVVDFIVSHGPLRRYVLRAFGQQSHSREEQRRFLSQLAAKLVGMIFLASIMPLAFEALSNPALRTGRRFLSRTDTSQRMTEVGAGYFLYDVVLCLTKFDDNGLEFLIHAIVCCTVFCAACGAGVMHYFGACFLLWELSTPFMYIRWLMLKAGLAKSRGMMVANLAFMLSFFLCRNVWGPVMTLDFWRESAAELARAQPALPVRVIWGTRAMALCLNTLNAYWFSQMVLIATRGGKPKQKAV</sequence>
<dbReference type="PANTHER" id="PTHR13439">
    <property type="entry name" value="CT120 PROTEIN"/>
    <property type="match status" value="1"/>
</dbReference>
<comment type="subcellular location">
    <subcellularLocation>
        <location evidence="1">Membrane</location>
        <topology evidence="1">Multi-pass membrane protein</topology>
    </subcellularLocation>
</comment>
<dbReference type="InterPro" id="IPR006634">
    <property type="entry name" value="TLC-dom"/>
</dbReference>
<evidence type="ECO:0000313" key="9">
    <source>
        <dbReference type="Proteomes" id="UP000239649"/>
    </source>
</evidence>
<feature type="transmembrane region" description="Helical" evidence="6">
    <location>
        <begin position="38"/>
        <end position="56"/>
    </location>
</feature>
<accession>A0A2P6V0R1</accession>
<keyword evidence="3 6" id="KW-1133">Transmembrane helix</keyword>
<dbReference type="EMBL" id="LHPF02000051">
    <property type="protein sequence ID" value="PSC67686.1"/>
    <property type="molecule type" value="Genomic_DNA"/>
</dbReference>
<dbReference type="AlphaFoldDB" id="A0A2P6V0R1"/>
<evidence type="ECO:0000259" key="7">
    <source>
        <dbReference type="PROSITE" id="PS50922"/>
    </source>
</evidence>
<dbReference type="PANTHER" id="PTHR13439:SF0">
    <property type="entry name" value="TOPOISOMERASE I DAMAGE AFFECTED PROTEIN 4"/>
    <property type="match status" value="1"/>
</dbReference>
<gene>
    <name evidence="8" type="ORF">C2E20_8692</name>
</gene>
<dbReference type="GO" id="GO:0005783">
    <property type="term" value="C:endoplasmic reticulum"/>
    <property type="evidence" value="ECO:0007669"/>
    <property type="project" value="TreeGrafter"/>
</dbReference>
<evidence type="ECO:0000256" key="3">
    <source>
        <dbReference type="ARBA" id="ARBA00022989"/>
    </source>
</evidence>
<dbReference type="InterPro" id="IPR050846">
    <property type="entry name" value="TLCD"/>
</dbReference>
<dbReference type="GO" id="GO:0055088">
    <property type="term" value="P:lipid homeostasis"/>
    <property type="evidence" value="ECO:0007669"/>
    <property type="project" value="TreeGrafter"/>
</dbReference>
<dbReference type="GO" id="GO:0016020">
    <property type="term" value="C:membrane"/>
    <property type="evidence" value="ECO:0007669"/>
    <property type="project" value="UniProtKB-SubCell"/>
</dbReference>
<feature type="transmembrane region" description="Helical" evidence="6">
    <location>
        <begin position="106"/>
        <end position="138"/>
    </location>
</feature>
<evidence type="ECO:0000256" key="1">
    <source>
        <dbReference type="ARBA" id="ARBA00004141"/>
    </source>
</evidence>
<proteinExistence type="predicted"/>
<evidence type="ECO:0000256" key="5">
    <source>
        <dbReference type="PROSITE-ProRule" id="PRU00205"/>
    </source>
</evidence>